<protein>
    <submittedName>
        <fullName evidence="2">Uncharacterized protein</fullName>
    </submittedName>
</protein>
<keyword evidence="1" id="KW-0472">Membrane</keyword>
<name>A0A6J5N1Q6_9CAUD</name>
<feature type="transmembrane region" description="Helical" evidence="1">
    <location>
        <begin position="9"/>
        <end position="26"/>
    </location>
</feature>
<keyword evidence="1" id="KW-1133">Transmembrane helix</keyword>
<proteinExistence type="predicted"/>
<organism evidence="2">
    <name type="scientific">uncultured Caudovirales phage</name>
    <dbReference type="NCBI Taxonomy" id="2100421"/>
    <lineage>
        <taxon>Viruses</taxon>
        <taxon>Duplodnaviria</taxon>
        <taxon>Heunggongvirae</taxon>
        <taxon>Uroviricota</taxon>
        <taxon>Caudoviricetes</taxon>
        <taxon>Peduoviridae</taxon>
        <taxon>Maltschvirus</taxon>
        <taxon>Maltschvirus maltsch</taxon>
    </lineage>
</organism>
<sequence>MDKKFKINIWRYLFIGLPILAVFFYGMSKNDVVLIVCSVISIIGLVFETEVKV</sequence>
<keyword evidence="1" id="KW-0812">Transmembrane</keyword>
<gene>
    <name evidence="2" type="ORF">UFOVP585_3</name>
</gene>
<evidence type="ECO:0000256" key="1">
    <source>
        <dbReference type="SAM" id="Phobius"/>
    </source>
</evidence>
<feature type="transmembrane region" description="Helical" evidence="1">
    <location>
        <begin position="32"/>
        <end position="51"/>
    </location>
</feature>
<evidence type="ECO:0000313" key="2">
    <source>
        <dbReference type="EMBL" id="CAB4151183.1"/>
    </source>
</evidence>
<dbReference type="EMBL" id="LR796562">
    <property type="protein sequence ID" value="CAB4151183.1"/>
    <property type="molecule type" value="Genomic_DNA"/>
</dbReference>
<reference evidence="2" key="1">
    <citation type="submission" date="2020-04" db="EMBL/GenBank/DDBJ databases">
        <authorList>
            <person name="Chiriac C."/>
            <person name="Salcher M."/>
            <person name="Ghai R."/>
            <person name="Kavagutti S V."/>
        </authorList>
    </citation>
    <scope>NUCLEOTIDE SEQUENCE</scope>
</reference>
<accession>A0A6J5N1Q6</accession>